<dbReference type="PROSITE" id="PS50048">
    <property type="entry name" value="ZN2_CY6_FUNGAL_2"/>
    <property type="match status" value="1"/>
</dbReference>
<dbReference type="InterPro" id="IPR001138">
    <property type="entry name" value="Zn2Cys6_DnaBD"/>
</dbReference>
<dbReference type="OrthoDB" id="416217at2759"/>
<gene>
    <name evidence="7" type="ORF">T310_7586</name>
</gene>
<dbReference type="InterPro" id="IPR036864">
    <property type="entry name" value="Zn2-C6_fun-type_DNA-bd_sf"/>
</dbReference>
<keyword evidence="4" id="KW-0539">Nucleus</keyword>
<feature type="compositionally biased region" description="Low complexity" evidence="5">
    <location>
        <begin position="209"/>
        <end position="220"/>
    </location>
</feature>
<dbReference type="CDD" id="cd00067">
    <property type="entry name" value="GAL4"/>
    <property type="match status" value="1"/>
</dbReference>
<evidence type="ECO:0000256" key="1">
    <source>
        <dbReference type="ARBA" id="ARBA00023015"/>
    </source>
</evidence>
<proteinExistence type="predicted"/>
<evidence type="ECO:0000256" key="2">
    <source>
        <dbReference type="ARBA" id="ARBA00023125"/>
    </source>
</evidence>
<dbReference type="RefSeq" id="XP_013325080.1">
    <property type="nucleotide sequence ID" value="XM_013469626.1"/>
</dbReference>
<dbReference type="PROSITE" id="PS00463">
    <property type="entry name" value="ZN2_CY6_FUNGAL_1"/>
    <property type="match status" value="1"/>
</dbReference>
<dbReference type="GO" id="GO:0008270">
    <property type="term" value="F:zinc ion binding"/>
    <property type="evidence" value="ECO:0007669"/>
    <property type="project" value="InterPro"/>
</dbReference>
<evidence type="ECO:0000313" key="7">
    <source>
        <dbReference type="EMBL" id="KKA18468.1"/>
    </source>
</evidence>
<protein>
    <recommendedName>
        <fullName evidence="6">Zn(2)-C6 fungal-type domain-containing protein</fullName>
    </recommendedName>
</protein>
<keyword evidence="2" id="KW-0238">DNA-binding</keyword>
<feature type="compositionally biased region" description="Polar residues" evidence="5">
    <location>
        <begin position="64"/>
        <end position="81"/>
    </location>
</feature>
<dbReference type="Pfam" id="PF00172">
    <property type="entry name" value="Zn_clus"/>
    <property type="match status" value="1"/>
</dbReference>
<organism evidence="7 8">
    <name type="scientific">Rasamsonia emersonii (strain ATCC 16479 / CBS 393.64 / IMI 116815)</name>
    <dbReference type="NCBI Taxonomy" id="1408163"/>
    <lineage>
        <taxon>Eukaryota</taxon>
        <taxon>Fungi</taxon>
        <taxon>Dikarya</taxon>
        <taxon>Ascomycota</taxon>
        <taxon>Pezizomycotina</taxon>
        <taxon>Eurotiomycetes</taxon>
        <taxon>Eurotiomycetidae</taxon>
        <taxon>Eurotiales</taxon>
        <taxon>Trichocomaceae</taxon>
        <taxon>Rasamsonia</taxon>
    </lineage>
</organism>
<feature type="domain" description="Zn(2)-C6 fungal-type" evidence="6">
    <location>
        <begin position="139"/>
        <end position="169"/>
    </location>
</feature>
<dbReference type="PANTHER" id="PTHR47657:SF13">
    <property type="entry name" value="ZN(2)-C6 FUNGAL-TYPE DOMAIN-CONTAINING PROTEIN-RELATED"/>
    <property type="match status" value="1"/>
</dbReference>
<dbReference type="AlphaFoldDB" id="A0A0F4YLI0"/>
<accession>A0A0F4YLI0</accession>
<dbReference type="STRING" id="1408163.A0A0F4YLI0"/>
<dbReference type="GO" id="GO:0003677">
    <property type="term" value="F:DNA binding"/>
    <property type="evidence" value="ECO:0007669"/>
    <property type="project" value="UniProtKB-KW"/>
</dbReference>
<dbReference type="InterPro" id="IPR052400">
    <property type="entry name" value="Zn2-C6_fungal_TF"/>
</dbReference>
<evidence type="ECO:0000256" key="4">
    <source>
        <dbReference type="ARBA" id="ARBA00023242"/>
    </source>
</evidence>
<feature type="region of interest" description="Disordered" evidence="5">
    <location>
        <begin position="206"/>
        <end position="225"/>
    </location>
</feature>
<sequence length="535" mass="59849">MYHDSTRQPTREHPAPQNQNVSAVLWVGAPGQDGKYVDEIILPVWSCGHVIHTPVARTKRFNDDTGSSAKHNARLSKQNNPDVGWSVTVTENGENGTNTRAFLPTHPASWAPKIIAMMEQAMSKTKTRSRRPHCKSRLGCTNCKRRRVKCDEKKPACSNCVQRSITCDFLTRITDSVSPAASLPGVASEMGSSRSSNRRYRFKPCQYQSHTSPSSRSPDSQARTSVGTQCDLSASQSFGAVQLTDFGRCQWLRSMADSCSSVELCLYSRQKVLRDPETKAIRKLETLYIGYYLELSLFTTRLETNGDNIHLRDADIVVTWTGDGELDELRFPVKPALEELEKVVVVLHHSATQSYDMGDECSAWFSARLGFEVKLVYIGDRSRAVLGSIAPNSEAATQRASFATRLRSRIPFLARPEERLAFNDIAHYLVVTEESNQEVTSRLQDGLERWTSPNSDPTSWSRGPLVLWVDPGAKYSPVFGRHGFCLGESRDEELYVGQDVVVTRYNAKRTVFGQFFHQTGLILPVMGVLDESLQN</sequence>
<evidence type="ECO:0000259" key="6">
    <source>
        <dbReference type="PROSITE" id="PS50048"/>
    </source>
</evidence>
<evidence type="ECO:0000256" key="3">
    <source>
        <dbReference type="ARBA" id="ARBA00023163"/>
    </source>
</evidence>
<name>A0A0F4YLI0_RASE3</name>
<dbReference type="EMBL" id="LASV01000453">
    <property type="protein sequence ID" value="KKA18468.1"/>
    <property type="molecule type" value="Genomic_DNA"/>
</dbReference>
<dbReference type="PANTHER" id="PTHR47657">
    <property type="entry name" value="STEROL REGULATORY ELEMENT-BINDING PROTEIN ECM22"/>
    <property type="match status" value="1"/>
</dbReference>
<dbReference type="GO" id="GO:0000981">
    <property type="term" value="F:DNA-binding transcription factor activity, RNA polymerase II-specific"/>
    <property type="evidence" value="ECO:0007669"/>
    <property type="project" value="InterPro"/>
</dbReference>
<evidence type="ECO:0000256" key="5">
    <source>
        <dbReference type="SAM" id="MobiDB-lite"/>
    </source>
</evidence>
<dbReference type="GeneID" id="25319857"/>
<feature type="region of interest" description="Disordered" evidence="5">
    <location>
        <begin position="60"/>
        <end position="86"/>
    </location>
</feature>
<dbReference type="SUPFAM" id="SSF141673">
    <property type="entry name" value="MOSC N-terminal domain-like"/>
    <property type="match status" value="1"/>
</dbReference>
<evidence type="ECO:0000313" key="8">
    <source>
        <dbReference type="Proteomes" id="UP000053958"/>
    </source>
</evidence>
<dbReference type="Gene3D" id="4.10.240.10">
    <property type="entry name" value="Zn(2)-C6 fungal-type DNA-binding domain"/>
    <property type="match status" value="1"/>
</dbReference>
<dbReference type="SUPFAM" id="SSF57701">
    <property type="entry name" value="Zn2/Cys6 DNA-binding domain"/>
    <property type="match status" value="1"/>
</dbReference>
<keyword evidence="8" id="KW-1185">Reference proteome</keyword>
<comment type="caution">
    <text evidence="7">The sequence shown here is derived from an EMBL/GenBank/DDBJ whole genome shotgun (WGS) entry which is preliminary data.</text>
</comment>
<reference evidence="7 8" key="1">
    <citation type="submission" date="2015-04" db="EMBL/GenBank/DDBJ databases">
        <authorList>
            <person name="Heijne W.H."/>
            <person name="Fedorova N.D."/>
            <person name="Nierman W.C."/>
            <person name="Vollebregt A.W."/>
            <person name="Zhao Z."/>
            <person name="Wu L."/>
            <person name="Kumar M."/>
            <person name="Stam H."/>
            <person name="van den Berg M.A."/>
            <person name="Pel H.J."/>
        </authorList>
    </citation>
    <scope>NUCLEOTIDE SEQUENCE [LARGE SCALE GENOMIC DNA]</scope>
    <source>
        <strain evidence="7 8">CBS 393.64</strain>
    </source>
</reference>
<dbReference type="Proteomes" id="UP000053958">
    <property type="component" value="Unassembled WGS sequence"/>
</dbReference>
<dbReference type="PRINTS" id="PR00755">
    <property type="entry name" value="AFLATOXINBRP"/>
</dbReference>
<dbReference type="SMART" id="SM00066">
    <property type="entry name" value="GAL4"/>
    <property type="match status" value="1"/>
</dbReference>
<keyword evidence="3" id="KW-0804">Transcription</keyword>
<keyword evidence="1" id="KW-0805">Transcription regulation</keyword>